<accession>A0A0P9PPU8</accession>
<protein>
    <submittedName>
        <fullName evidence="3 4">Putative Virulence-associated protein</fullName>
    </submittedName>
</protein>
<evidence type="ECO:0000313" key="5">
    <source>
        <dbReference type="Proteomes" id="UP000267908"/>
    </source>
</evidence>
<dbReference type="RefSeq" id="WP_057436135.1">
    <property type="nucleotide sequence ID" value="NZ_LJQH01000203.1"/>
</dbReference>
<dbReference type="Gene3D" id="1.10.260.40">
    <property type="entry name" value="lambda repressor-like DNA-binding domains"/>
    <property type="match status" value="1"/>
</dbReference>
<dbReference type="PROSITE" id="PS50943">
    <property type="entry name" value="HTH_CROC1"/>
    <property type="match status" value="1"/>
</dbReference>
<dbReference type="SUPFAM" id="SSF47413">
    <property type="entry name" value="lambda repressor-like DNA-binding domains"/>
    <property type="match status" value="1"/>
</dbReference>
<dbReference type="Pfam" id="PF01381">
    <property type="entry name" value="HTH_3"/>
    <property type="match status" value="1"/>
</dbReference>
<proteinExistence type="predicted"/>
<evidence type="ECO:0000256" key="1">
    <source>
        <dbReference type="ARBA" id="ARBA00023125"/>
    </source>
</evidence>
<sequence length="102" mass="11245">MNKNGMRPVHPGEVLKEEYLEPMGLTAAALARALKVSTPTVNDIVLQRRGVSADVALRLAVCLETSPEFWLNLQLAYDLRKAETEKGAQIREQVKCLAHCAS</sequence>
<dbReference type="PANTHER" id="PTHR36924:SF1">
    <property type="entry name" value="ANTITOXIN HIGA-1"/>
    <property type="match status" value="1"/>
</dbReference>
<dbReference type="EMBL" id="RBQG01000261">
    <property type="protein sequence ID" value="RMP09485.1"/>
    <property type="molecule type" value="Genomic_DNA"/>
</dbReference>
<dbReference type="InterPro" id="IPR013430">
    <property type="entry name" value="Toxin_antidote_HigA"/>
</dbReference>
<dbReference type="AlphaFoldDB" id="A0A0P9PPU8"/>
<evidence type="ECO:0000313" key="6">
    <source>
        <dbReference type="Proteomes" id="UP000269044"/>
    </source>
</evidence>
<evidence type="ECO:0000313" key="4">
    <source>
        <dbReference type="EMBL" id="RMQ17737.1"/>
    </source>
</evidence>
<dbReference type="NCBIfam" id="TIGR02607">
    <property type="entry name" value="antidote_HigA"/>
    <property type="match status" value="1"/>
</dbReference>
<evidence type="ECO:0000259" key="2">
    <source>
        <dbReference type="PROSITE" id="PS50943"/>
    </source>
</evidence>
<dbReference type="SMART" id="SM00530">
    <property type="entry name" value="HTH_XRE"/>
    <property type="match status" value="1"/>
</dbReference>
<reference evidence="5 6" key="1">
    <citation type="submission" date="2018-08" db="EMBL/GenBank/DDBJ databases">
        <title>Recombination of ecologically and evolutionarily significant loci maintains genetic cohesion in the Pseudomonas syringae species complex.</title>
        <authorList>
            <person name="Dillon M."/>
            <person name="Thakur S."/>
            <person name="Almeida R.N.D."/>
            <person name="Weir B.S."/>
            <person name="Guttman D.S."/>
        </authorList>
    </citation>
    <scope>NUCLEOTIDE SEQUENCE [LARGE SCALE GENOMIC DNA]</scope>
    <source>
        <strain evidence="4 6">ICMP 13052</strain>
        <strain evidence="3 5">ICMP 4330</strain>
    </source>
</reference>
<dbReference type="Proteomes" id="UP000269044">
    <property type="component" value="Unassembled WGS sequence"/>
</dbReference>
<evidence type="ECO:0000313" key="3">
    <source>
        <dbReference type="EMBL" id="RMP09485.1"/>
    </source>
</evidence>
<name>A0A0P9PPU8_9PSED</name>
<gene>
    <name evidence="4" type="ORF">ALQ08_100958</name>
    <name evidence="3" type="ORF">ALQ28_01795</name>
</gene>
<feature type="domain" description="HTH cro/C1-type" evidence="2">
    <location>
        <begin position="15"/>
        <end position="70"/>
    </location>
</feature>
<dbReference type="InterPro" id="IPR001387">
    <property type="entry name" value="Cro/C1-type_HTH"/>
</dbReference>
<dbReference type="Proteomes" id="UP000267908">
    <property type="component" value="Unassembled WGS sequence"/>
</dbReference>
<keyword evidence="1" id="KW-0238">DNA-binding</keyword>
<dbReference type="PANTHER" id="PTHR36924">
    <property type="entry name" value="ANTITOXIN HIGA-1"/>
    <property type="match status" value="1"/>
</dbReference>
<comment type="caution">
    <text evidence="4">The sequence shown here is derived from an EMBL/GenBank/DDBJ whole genome shotgun (WGS) entry which is preliminary data.</text>
</comment>
<dbReference type="EMBL" id="RBRA01000325">
    <property type="protein sequence ID" value="RMQ17737.1"/>
    <property type="molecule type" value="Genomic_DNA"/>
</dbReference>
<dbReference type="InterPro" id="IPR010982">
    <property type="entry name" value="Lambda_DNA-bd_dom_sf"/>
</dbReference>
<dbReference type="GO" id="GO:0003677">
    <property type="term" value="F:DNA binding"/>
    <property type="evidence" value="ECO:0007669"/>
    <property type="project" value="UniProtKB-KW"/>
</dbReference>
<organism evidence="4 6">
    <name type="scientific">Pseudomonas syringae pv. delphinii</name>
    <dbReference type="NCBI Taxonomy" id="192088"/>
    <lineage>
        <taxon>Bacteria</taxon>
        <taxon>Pseudomonadati</taxon>
        <taxon>Pseudomonadota</taxon>
        <taxon>Gammaproteobacteria</taxon>
        <taxon>Pseudomonadales</taxon>
        <taxon>Pseudomonadaceae</taxon>
        <taxon>Pseudomonas</taxon>
    </lineage>
</organism>